<keyword evidence="1" id="KW-0378">Hydrolase</keyword>
<dbReference type="Gene3D" id="3.60.60.10">
    <property type="entry name" value="Penicillin V Acylase, Chain A"/>
    <property type="match status" value="1"/>
</dbReference>
<dbReference type="EMBL" id="SPNC01000067">
    <property type="protein sequence ID" value="TFH95079.1"/>
    <property type="molecule type" value="Genomic_DNA"/>
</dbReference>
<accession>A0A4Y8WPM5</accession>
<sequence length="554" mass="62210">MKRTLWKVAAFLGITAVEASVTADACSDLIVGPKASVDGSIYISYAADSHTLYGALYHWPAATWTAGSMLDVTEWDSGMYTGKIAQVERTYNVVGNMNEKQVAITESTWGGCDVCQKTEGLMDYGSLIYIALQRSASAREAIKVMTSLVDTYGYKSSGESFTIADKNEVWVMEMIGKGAGEKGAVWVAIRIPDNAISAHANQARIQQIPFKDKANCMYSPDVVDFARKKGLYKGTDADFSFQKAYNPYDFGGLRGCEARVWSFFNRFADGMDKYLPLVMGNEPDAEPMPLYVVPNRKLSLADVQNMMRDHYEGTPMDMTKDPGAGPYKVPYRWRPMNFEVNGQTYVNERAIATQQTGFVLVAQLRKDLPDYVGGILWFGVDDADMTLFKPMYTSMTRIPWSFSEENGSMTKFSWTSAFWMHNWVANMAYGKYSYMIEDIRKEQQRIEGQWQAMQPIVEKQAMAIAKDQGEAAAVEFLTNYSCNIADQSTCDWKKLGEYLMVKYIDGNVKIEKDGKFAEEHGIVVFPKQPGYSQEYYDQVAAGENVEHLKVPGKK</sequence>
<gene>
    <name evidence="2" type="ORF">E4P47_05345</name>
</gene>
<dbReference type="AlphaFoldDB" id="A0A4Y8WPM5"/>
<dbReference type="Pfam" id="PF03577">
    <property type="entry name" value="Peptidase_C69"/>
    <property type="match status" value="1"/>
</dbReference>
<name>A0A4Y8WPM5_9PORP</name>
<dbReference type="STRING" id="1122973.GCA_000379925_02133"/>
<dbReference type="OrthoDB" id="1109933at2"/>
<evidence type="ECO:0000313" key="3">
    <source>
        <dbReference type="Proteomes" id="UP000297225"/>
    </source>
</evidence>
<reference evidence="2 3" key="1">
    <citation type="submission" date="2019-03" db="EMBL/GenBank/DDBJ databases">
        <title>Porphyromonas levii Isolated from the Uterus of Dairy Cows.</title>
        <authorList>
            <person name="Francis A.M."/>
        </authorList>
    </citation>
    <scope>NUCLEOTIDE SEQUENCE [LARGE SCALE GENOMIC DNA]</scope>
    <source>
        <strain evidence="2 3">AF5678</strain>
    </source>
</reference>
<dbReference type="RefSeq" id="WP_134849453.1">
    <property type="nucleotide sequence ID" value="NZ_CP197400.1"/>
</dbReference>
<dbReference type="Proteomes" id="UP000297225">
    <property type="component" value="Unassembled WGS sequence"/>
</dbReference>
<dbReference type="GO" id="GO:0016805">
    <property type="term" value="F:dipeptidase activity"/>
    <property type="evidence" value="ECO:0007669"/>
    <property type="project" value="UniProtKB-KW"/>
</dbReference>
<dbReference type="PANTHER" id="PTHR12994">
    <property type="entry name" value="SECERNIN"/>
    <property type="match status" value="1"/>
</dbReference>
<keyword evidence="1" id="KW-0645">Protease</keyword>
<evidence type="ECO:0000256" key="1">
    <source>
        <dbReference type="RuleBase" id="RU364089"/>
    </source>
</evidence>
<keyword evidence="1" id="KW-0224">Dipeptidase</keyword>
<dbReference type="PANTHER" id="PTHR12994:SF17">
    <property type="entry name" value="LD30995P"/>
    <property type="match status" value="1"/>
</dbReference>
<comment type="catalytic activity">
    <reaction evidence="1">
        <text>an L-aminoacyl-L-amino acid + H2O = 2 an L-alpha-amino acid</text>
        <dbReference type="Rhea" id="RHEA:48940"/>
        <dbReference type="ChEBI" id="CHEBI:15377"/>
        <dbReference type="ChEBI" id="CHEBI:59869"/>
        <dbReference type="ChEBI" id="CHEBI:77460"/>
    </reaction>
</comment>
<dbReference type="InterPro" id="IPR005322">
    <property type="entry name" value="Peptidase_C69"/>
</dbReference>
<comment type="similarity">
    <text evidence="1">Belongs to the peptidase C69 family.</text>
</comment>
<evidence type="ECO:0000313" key="2">
    <source>
        <dbReference type="EMBL" id="TFH95079.1"/>
    </source>
</evidence>
<comment type="caution">
    <text evidence="2">The sequence shown here is derived from an EMBL/GenBank/DDBJ whole genome shotgun (WGS) entry which is preliminary data.</text>
</comment>
<protein>
    <recommendedName>
        <fullName evidence="1">Dipeptidase</fullName>
        <ecNumber evidence="1">3.4.-.-</ecNumber>
    </recommendedName>
</protein>
<keyword evidence="3" id="KW-1185">Reference proteome</keyword>
<organism evidence="2 3">
    <name type="scientific">Porphyromonas levii</name>
    <dbReference type="NCBI Taxonomy" id="28114"/>
    <lineage>
        <taxon>Bacteria</taxon>
        <taxon>Pseudomonadati</taxon>
        <taxon>Bacteroidota</taxon>
        <taxon>Bacteroidia</taxon>
        <taxon>Bacteroidales</taxon>
        <taxon>Porphyromonadaceae</taxon>
        <taxon>Porphyromonas</taxon>
    </lineage>
</organism>
<dbReference type="GO" id="GO:0070004">
    <property type="term" value="F:cysteine-type exopeptidase activity"/>
    <property type="evidence" value="ECO:0007669"/>
    <property type="project" value="InterPro"/>
</dbReference>
<dbReference type="EC" id="3.4.-.-" evidence="1"/>
<dbReference type="GO" id="GO:0006508">
    <property type="term" value="P:proteolysis"/>
    <property type="evidence" value="ECO:0007669"/>
    <property type="project" value="UniProtKB-KW"/>
</dbReference>
<proteinExistence type="inferred from homology"/>